<dbReference type="EMBL" id="CADILJ010000076">
    <property type="protein sequence ID" value="CAB3956926.1"/>
    <property type="molecule type" value="Genomic_DNA"/>
</dbReference>
<name>A0ABM8M1M3_9BURK</name>
<sequence>MKPDLCKWEMRDPLVILISREQAQLKRTCKGCCHVKTVESPFGDEVSRCLKGRPYGKKCNRYEVAKCEN</sequence>
<accession>A0ABM8M1M3</accession>
<keyword evidence="2" id="KW-1185">Reference proteome</keyword>
<protein>
    <submittedName>
        <fullName evidence="1">Uncharacterized protein</fullName>
    </submittedName>
</protein>
<comment type="caution">
    <text evidence="1">The sequence shown here is derived from an EMBL/GenBank/DDBJ whole genome shotgun (WGS) entry which is preliminary data.</text>
</comment>
<reference evidence="1 2" key="1">
    <citation type="submission" date="2020-04" db="EMBL/GenBank/DDBJ databases">
        <authorList>
            <person name="De Canck E."/>
        </authorList>
    </citation>
    <scope>NUCLEOTIDE SEQUENCE [LARGE SCALE GENOMIC DNA]</scope>
    <source>
        <strain evidence="1 2">LMG 7053</strain>
    </source>
</reference>
<evidence type="ECO:0000313" key="2">
    <source>
        <dbReference type="Proteomes" id="UP000494161"/>
    </source>
</evidence>
<proteinExistence type="predicted"/>
<dbReference type="Proteomes" id="UP000494161">
    <property type="component" value="Unassembled WGS sequence"/>
</dbReference>
<evidence type="ECO:0000313" key="1">
    <source>
        <dbReference type="EMBL" id="CAB3956926.1"/>
    </source>
</evidence>
<gene>
    <name evidence="1" type="ORF">LMG7053_05163</name>
</gene>
<organism evidence="1 2">
    <name type="scientific">Achromobacter ruhlandii</name>
    <dbReference type="NCBI Taxonomy" id="72557"/>
    <lineage>
        <taxon>Bacteria</taxon>
        <taxon>Pseudomonadati</taxon>
        <taxon>Pseudomonadota</taxon>
        <taxon>Betaproteobacteria</taxon>
        <taxon>Burkholderiales</taxon>
        <taxon>Alcaligenaceae</taxon>
        <taxon>Achromobacter</taxon>
    </lineage>
</organism>
<dbReference type="RefSeq" id="WP_054496885.1">
    <property type="nucleotide sequence ID" value="NZ_CADILJ010000076.1"/>
</dbReference>